<evidence type="ECO:0000256" key="3">
    <source>
        <dbReference type="ARBA" id="ARBA00022695"/>
    </source>
</evidence>
<dbReference type="GO" id="GO:0003964">
    <property type="term" value="F:RNA-directed DNA polymerase activity"/>
    <property type="evidence" value="ECO:0007669"/>
    <property type="project" value="UniProtKB-KW"/>
</dbReference>
<name>A0A9W7CNL1_9STRA</name>
<gene>
    <name evidence="10" type="ORF">Pfra01_001015800</name>
</gene>
<keyword evidence="3" id="KW-0548">Nucleotidyltransferase</keyword>
<keyword evidence="4" id="KW-0540">Nuclease</keyword>
<dbReference type="InterPro" id="IPR043502">
    <property type="entry name" value="DNA/RNA_pol_sf"/>
</dbReference>
<dbReference type="SUPFAM" id="SSF56672">
    <property type="entry name" value="DNA/RNA polymerases"/>
    <property type="match status" value="1"/>
</dbReference>
<evidence type="ECO:0000313" key="11">
    <source>
        <dbReference type="Proteomes" id="UP001165121"/>
    </source>
</evidence>
<dbReference type="Proteomes" id="UP001165121">
    <property type="component" value="Unassembled WGS sequence"/>
</dbReference>
<dbReference type="GO" id="GO:0004190">
    <property type="term" value="F:aspartic-type endopeptidase activity"/>
    <property type="evidence" value="ECO:0007669"/>
    <property type="project" value="UniProtKB-KW"/>
</dbReference>
<keyword evidence="6" id="KW-0255">Endonuclease</keyword>
<dbReference type="InterPro" id="IPR051320">
    <property type="entry name" value="Viral_Replic_Matur_Polypro"/>
</dbReference>
<evidence type="ECO:0000259" key="9">
    <source>
        <dbReference type="Pfam" id="PF17917"/>
    </source>
</evidence>
<comment type="caution">
    <text evidence="10">The sequence shown here is derived from an EMBL/GenBank/DDBJ whole genome shotgun (WGS) entry which is preliminary data.</text>
</comment>
<dbReference type="AlphaFoldDB" id="A0A9W7CNL1"/>
<reference evidence="10" key="1">
    <citation type="submission" date="2023-04" db="EMBL/GenBank/DDBJ databases">
        <title>Phytophthora fragariaefolia NBRC 109709.</title>
        <authorList>
            <person name="Ichikawa N."/>
            <person name="Sato H."/>
            <person name="Tonouchi N."/>
        </authorList>
    </citation>
    <scope>NUCLEOTIDE SEQUENCE</scope>
    <source>
        <strain evidence="10">NBRC 109709</strain>
    </source>
</reference>
<proteinExistence type="predicted"/>
<dbReference type="GO" id="GO:0004519">
    <property type="term" value="F:endonuclease activity"/>
    <property type="evidence" value="ECO:0007669"/>
    <property type="project" value="UniProtKB-KW"/>
</dbReference>
<keyword evidence="7" id="KW-0378">Hydrolase</keyword>
<feature type="domain" description="Reverse transcriptase RNase H-like" evidence="9">
    <location>
        <begin position="2"/>
        <end position="80"/>
    </location>
</feature>
<keyword evidence="5" id="KW-0064">Aspartyl protease</keyword>
<evidence type="ECO:0000256" key="5">
    <source>
        <dbReference type="ARBA" id="ARBA00022750"/>
    </source>
</evidence>
<dbReference type="PANTHER" id="PTHR33064">
    <property type="entry name" value="POL PROTEIN"/>
    <property type="match status" value="1"/>
</dbReference>
<dbReference type="GO" id="GO:0006508">
    <property type="term" value="P:proteolysis"/>
    <property type="evidence" value="ECO:0007669"/>
    <property type="project" value="UniProtKB-KW"/>
</dbReference>
<dbReference type="InterPro" id="IPR041373">
    <property type="entry name" value="RT_RNaseH"/>
</dbReference>
<keyword evidence="2" id="KW-0808">Transferase</keyword>
<sequence length="337" mass="38093">MQKYDQVHYPVLFVSRTFKANELNYNVTEQEVLALLRILDLGYNLLVGRSIQVLTRHSTLAWLFRSPGLQGRLGQLAALLTPWTLEIRKYTKGEDETLGAIAASITPREEVDRALTAIASRKEPRCQIRAPVPTIETDENRLVMSFDGSARVKRGGGAYSAIVWKLPDWSVVTARSGYAEGLAVNEAEYHAIAPVATRSARSRSNPTVLSEVMVRELRIDRIKKAQVEEMWISGMKKYILGNVTDLTQNQARLYGNLAADYKIDDQGLLFYCPSTRPNADRDHLMRPVVAEPLYQDILHHYHTSLEEGEVLEFDQARKAPCRGLTVLILRVKCRRIS</sequence>
<dbReference type="Pfam" id="PF17917">
    <property type="entry name" value="RT_RNaseH"/>
    <property type="match status" value="1"/>
</dbReference>
<accession>A0A9W7CNL1</accession>
<organism evidence="10 11">
    <name type="scientific">Phytophthora fragariaefolia</name>
    <dbReference type="NCBI Taxonomy" id="1490495"/>
    <lineage>
        <taxon>Eukaryota</taxon>
        <taxon>Sar</taxon>
        <taxon>Stramenopiles</taxon>
        <taxon>Oomycota</taxon>
        <taxon>Peronosporomycetes</taxon>
        <taxon>Peronosporales</taxon>
        <taxon>Peronosporaceae</taxon>
        <taxon>Phytophthora</taxon>
    </lineage>
</organism>
<dbReference type="EMBL" id="BSXT01000966">
    <property type="protein sequence ID" value="GMF36841.1"/>
    <property type="molecule type" value="Genomic_DNA"/>
</dbReference>
<keyword evidence="1" id="KW-0645">Protease</keyword>
<evidence type="ECO:0000256" key="6">
    <source>
        <dbReference type="ARBA" id="ARBA00022759"/>
    </source>
</evidence>
<protein>
    <submittedName>
        <fullName evidence="10">Unnamed protein product</fullName>
    </submittedName>
</protein>
<evidence type="ECO:0000256" key="4">
    <source>
        <dbReference type="ARBA" id="ARBA00022722"/>
    </source>
</evidence>
<dbReference type="PANTHER" id="PTHR33064:SF37">
    <property type="entry name" value="RIBONUCLEASE H"/>
    <property type="match status" value="1"/>
</dbReference>
<evidence type="ECO:0000313" key="10">
    <source>
        <dbReference type="EMBL" id="GMF36841.1"/>
    </source>
</evidence>
<evidence type="ECO:0000256" key="1">
    <source>
        <dbReference type="ARBA" id="ARBA00022670"/>
    </source>
</evidence>
<evidence type="ECO:0000256" key="7">
    <source>
        <dbReference type="ARBA" id="ARBA00022801"/>
    </source>
</evidence>
<evidence type="ECO:0000256" key="2">
    <source>
        <dbReference type="ARBA" id="ARBA00022679"/>
    </source>
</evidence>
<evidence type="ECO:0000256" key="8">
    <source>
        <dbReference type="ARBA" id="ARBA00022918"/>
    </source>
</evidence>
<keyword evidence="8" id="KW-0695">RNA-directed DNA polymerase</keyword>
<dbReference type="OrthoDB" id="1001301at2759"/>
<keyword evidence="11" id="KW-1185">Reference proteome</keyword>